<name>A0AAD4JT75_9MUSC</name>
<proteinExistence type="predicted"/>
<evidence type="ECO:0008006" key="3">
    <source>
        <dbReference type="Google" id="ProtNLM"/>
    </source>
</evidence>
<dbReference type="GO" id="GO:0005634">
    <property type="term" value="C:nucleus"/>
    <property type="evidence" value="ECO:0007669"/>
    <property type="project" value="InterPro"/>
</dbReference>
<comment type="caution">
    <text evidence="1">The sequence shown here is derived from an EMBL/GenBank/DDBJ whole genome shotgun (WGS) entry which is preliminary data.</text>
</comment>
<dbReference type="GO" id="GO:0003711">
    <property type="term" value="F:transcription elongation factor activity"/>
    <property type="evidence" value="ECO:0007669"/>
    <property type="project" value="InterPro"/>
</dbReference>
<gene>
    <name evidence="1" type="ORF">KR093_003798</name>
</gene>
<dbReference type="InterPro" id="IPR026213">
    <property type="entry name" value="GRINL1"/>
</dbReference>
<accession>A0AAD4JT75</accession>
<protein>
    <recommendedName>
        <fullName evidence="3">DNA-directed RNA polymerase II subunit GRINL1A</fullName>
    </recommendedName>
</protein>
<dbReference type="AlphaFoldDB" id="A0AAD4JT75"/>
<organism evidence="1 2">
    <name type="scientific">Drosophila rubida</name>
    <dbReference type="NCBI Taxonomy" id="30044"/>
    <lineage>
        <taxon>Eukaryota</taxon>
        <taxon>Metazoa</taxon>
        <taxon>Ecdysozoa</taxon>
        <taxon>Arthropoda</taxon>
        <taxon>Hexapoda</taxon>
        <taxon>Insecta</taxon>
        <taxon>Pterygota</taxon>
        <taxon>Neoptera</taxon>
        <taxon>Endopterygota</taxon>
        <taxon>Diptera</taxon>
        <taxon>Brachycera</taxon>
        <taxon>Muscomorpha</taxon>
        <taxon>Ephydroidea</taxon>
        <taxon>Drosophilidae</taxon>
        <taxon>Drosophila</taxon>
    </lineage>
</organism>
<sequence>MSASAAHPPLHRIPGTAQVKEQHVKDLKTLRYHELLEIKDRQSKLLASKKRLQLLPDKGKRIQEAYDKLLAEIQRRNDVDAAAELLGELNIASKGKETLNNLEWNDSSHVDDVLDSDDELEMDPLRVIAQGTMHERQVKVLPPPATLITADDLADIASFKAAPESPDSALADQSTSSSVSEPVAAEIIEIDAAKLAAKRGPDPTFEQHALYLIEKTETQATTAEREKFKPFRTTVSNVHDPAKERIRKKGKYWEVTAATPPLILHKEIQLVPLTESANLQVEFMQKVKDLRIKQAEQRLANRQQTTKAIGMQLPSDSILKTKPSFQTYRNPQVDYLIEGRQRTSEENEVHDPTITESASAGIHYTVYE</sequence>
<dbReference type="InterPro" id="IPR051375">
    <property type="entry name" value="Tuftelin_GRINL1A/MYZAP/CCD68"/>
</dbReference>
<dbReference type="Pfam" id="PF15328">
    <property type="entry name" value="GCOM2"/>
    <property type="match status" value="1"/>
</dbReference>
<dbReference type="GO" id="GO:0006368">
    <property type="term" value="P:transcription elongation by RNA polymerase II"/>
    <property type="evidence" value="ECO:0007669"/>
    <property type="project" value="InterPro"/>
</dbReference>
<keyword evidence="2" id="KW-1185">Reference proteome</keyword>
<evidence type="ECO:0000313" key="1">
    <source>
        <dbReference type="EMBL" id="KAH8359001.1"/>
    </source>
</evidence>
<dbReference type="PANTHER" id="PTHR23171:SF13">
    <property type="entry name" value="DNA-DIRECTED RNA POLYMERASE II SUBUNIT GRINL1A"/>
    <property type="match status" value="1"/>
</dbReference>
<evidence type="ECO:0000313" key="2">
    <source>
        <dbReference type="Proteomes" id="UP001200034"/>
    </source>
</evidence>
<dbReference type="PANTHER" id="PTHR23171">
    <property type="entry name" value="GDOWN1"/>
    <property type="match status" value="1"/>
</dbReference>
<dbReference type="Proteomes" id="UP001200034">
    <property type="component" value="Unassembled WGS sequence"/>
</dbReference>
<dbReference type="EMBL" id="JAJJHW010003409">
    <property type="protein sequence ID" value="KAH8359001.1"/>
    <property type="molecule type" value="Genomic_DNA"/>
</dbReference>
<reference evidence="1" key="1">
    <citation type="journal article" date="2021" name="Mol. Ecol. Resour.">
        <title>Phylogenomic analyses of the genus Drosophila reveals genomic signals of climate adaptation.</title>
        <authorList>
            <person name="Li F."/>
            <person name="Rane R.V."/>
            <person name="Luria V."/>
            <person name="Xiong Z."/>
            <person name="Chen J."/>
            <person name="Li Z."/>
            <person name="Catullo R.A."/>
            <person name="Griffin P.C."/>
            <person name="Schiffer M."/>
            <person name="Pearce S."/>
            <person name="Lee S.F."/>
            <person name="McElroy K."/>
            <person name="Stocker A."/>
            <person name="Shirriffs J."/>
            <person name="Cockerell F."/>
            <person name="Coppin C."/>
            <person name="Sgro C.M."/>
            <person name="Karger A."/>
            <person name="Cain J.W."/>
            <person name="Weber J.A."/>
            <person name="Santpere G."/>
            <person name="Kirschner M.W."/>
            <person name="Hoffmann A.A."/>
            <person name="Oakeshott J.G."/>
            <person name="Zhang G."/>
        </authorList>
    </citation>
    <scope>NUCLEOTIDE SEQUENCE</scope>
    <source>
        <strain evidence="1">BGI-SZ-2011g</strain>
    </source>
</reference>